<feature type="chain" id="PRO_5027902580" evidence="2">
    <location>
        <begin position="25"/>
        <end position="172"/>
    </location>
</feature>
<sequence>ILIPKSNKITVFILFSLLVKVTLEIKFEGNDFDNATNGTTPEGKRLRNILSDLLKLILKNILRITIIEVKKANSVIVKYELVVNATSREEAQEVINAIQDQVNTGMIGNYTVDPNYPVGAKITMIVDGKPVTQAPPNKESDSETLIILLGVGVFLLVLVIILLIFLIVKLRK</sequence>
<dbReference type="KEGG" id="aten:116303961"/>
<reference evidence="4" key="1">
    <citation type="submission" date="2025-08" db="UniProtKB">
        <authorList>
            <consortium name="RefSeq"/>
        </authorList>
    </citation>
    <scope>IDENTIFICATION</scope>
</reference>
<keyword evidence="1" id="KW-0472">Membrane</keyword>
<evidence type="ECO:0000313" key="3">
    <source>
        <dbReference type="Proteomes" id="UP000515163"/>
    </source>
</evidence>
<dbReference type="AlphaFoldDB" id="A0A6P8ITE6"/>
<keyword evidence="1" id="KW-1133">Transmembrane helix</keyword>
<feature type="non-terminal residue" evidence="4">
    <location>
        <position position="172"/>
    </location>
</feature>
<keyword evidence="3" id="KW-1185">Reference proteome</keyword>
<gene>
    <name evidence="4" type="primary">LOC116303961</name>
</gene>
<evidence type="ECO:0000313" key="4">
    <source>
        <dbReference type="RefSeq" id="XP_031569463.1"/>
    </source>
</evidence>
<feature type="transmembrane region" description="Helical" evidence="1">
    <location>
        <begin position="145"/>
        <end position="168"/>
    </location>
</feature>
<evidence type="ECO:0000256" key="2">
    <source>
        <dbReference type="SAM" id="SignalP"/>
    </source>
</evidence>
<dbReference type="OrthoDB" id="10579099at2759"/>
<feature type="non-terminal residue" evidence="4">
    <location>
        <position position="1"/>
    </location>
</feature>
<organism evidence="3 4">
    <name type="scientific">Actinia tenebrosa</name>
    <name type="common">Australian red waratah sea anemone</name>
    <dbReference type="NCBI Taxonomy" id="6105"/>
    <lineage>
        <taxon>Eukaryota</taxon>
        <taxon>Metazoa</taxon>
        <taxon>Cnidaria</taxon>
        <taxon>Anthozoa</taxon>
        <taxon>Hexacorallia</taxon>
        <taxon>Actiniaria</taxon>
        <taxon>Actiniidae</taxon>
        <taxon>Actinia</taxon>
    </lineage>
</organism>
<dbReference type="InParanoid" id="A0A6P8ITE6"/>
<keyword evidence="1" id="KW-0812">Transmembrane</keyword>
<dbReference type="Proteomes" id="UP000515163">
    <property type="component" value="Unplaced"/>
</dbReference>
<proteinExistence type="predicted"/>
<feature type="signal peptide" evidence="2">
    <location>
        <begin position="1"/>
        <end position="24"/>
    </location>
</feature>
<evidence type="ECO:0000256" key="1">
    <source>
        <dbReference type="SAM" id="Phobius"/>
    </source>
</evidence>
<name>A0A6P8ITE6_ACTTE</name>
<dbReference type="GeneID" id="116303961"/>
<protein>
    <submittedName>
        <fullName evidence="4">Uncharacterized protein LOC116303961</fullName>
    </submittedName>
</protein>
<accession>A0A6P8ITE6</accession>
<dbReference type="RefSeq" id="XP_031569463.1">
    <property type="nucleotide sequence ID" value="XM_031713603.1"/>
</dbReference>
<keyword evidence="2" id="KW-0732">Signal</keyword>